<name>A0A6A1V770_9ROSI</name>
<evidence type="ECO:0000313" key="2">
    <source>
        <dbReference type="EMBL" id="KAB1208692.1"/>
    </source>
</evidence>
<dbReference type="Proteomes" id="UP000516437">
    <property type="component" value="Chromosome 6"/>
</dbReference>
<reference evidence="2" key="1">
    <citation type="submission" date="2018-07" db="EMBL/GenBank/DDBJ databases">
        <authorList>
            <person name="Gao Z.-S."/>
            <person name="Jia H.-M."/>
            <person name="Jia H.-J."/>
            <person name="Cai Q.-L."/>
            <person name="Wang Y."/>
            <person name="Zhao H.-B."/>
        </authorList>
    </citation>
    <scope>NUCLEOTIDE SEQUENCE</scope>
    <source>
        <tissue evidence="2">Leaves</tissue>
    </source>
</reference>
<reference evidence="2 3" key="2">
    <citation type="journal article" date="2019" name="Plant Biotechnol. J.">
        <title>The red bayberry genome and genetic basis of sex determination.</title>
        <authorList>
            <person name="Jia H.M."/>
            <person name="Jia H.J."/>
            <person name="Cai Q.L."/>
            <person name="Wang Y."/>
            <person name="Zhao H.B."/>
            <person name="Yang W.F."/>
            <person name="Wang G.Y."/>
            <person name="Li Y.H."/>
            <person name="Zhan D.L."/>
            <person name="Shen Y.T."/>
            <person name="Niu Q.F."/>
            <person name="Chang L."/>
            <person name="Qiu J."/>
            <person name="Zhao L."/>
            <person name="Xie H.B."/>
            <person name="Fu W.Y."/>
            <person name="Jin J."/>
            <person name="Li X.W."/>
            <person name="Jiao Y."/>
            <person name="Zhou C.C."/>
            <person name="Tu T."/>
            <person name="Chai C.Y."/>
            <person name="Gao J.L."/>
            <person name="Fan L.J."/>
            <person name="van de Weg E."/>
            <person name="Wang J.Y."/>
            <person name="Gao Z.S."/>
        </authorList>
    </citation>
    <scope>NUCLEOTIDE SEQUENCE [LARGE SCALE GENOMIC DNA]</scope>
    <source>
        <tissue evidence="2">Leaves</tissue>
    </source>
</reference>
<gene>
    <name evidence="1" type="ORF">CJ030_MR6G006730</name>
    <name evidence="2" type="ORF">CJ030_MR6G006733</name>
</gene>
<dbReference type="EMBL" id="RXIC02000024">
    <property type="protein sequence ID" value="KAB1208692.1"/>
    <property type="molecule type" value="Genomic_DNA"/>
</dbReference>
<dbReference type="EMBL" id="RXIC02000024">
    <property type="protein sequence ID" value="KAB1208689.1"/>
    <property type="molecule type" value="Genomic_DNA"/>
</dbReference>
<sequence>MASVLFTKLAMTIGRDEVYVVAVPLRATKGPAQLVMSAAHSLNLWDLQHFMVLIKPSSPPPSSQALVFDFQPKDPENILVALEVISGKAVPGVLHMRKLRKLPRSKCWYVGSSEVDAVDVACKFNKSWETNLRVGHHDCRDYTNGLVEYLTGQKNVLERLRRSSGCLS</sequence>
<protein>
    <recommendedName>
        <fullName evidence="4">PTB domain-containing engulfment adapter protein 1</fullName>
    </recommendedName>
</protein>
<reference evidence="2" key="3">
    <citation type="submission" date="2019-09" db="EMBL/GenBank/DDBJ databases">
        <authorList>
            <person name="Gao Z."/>
        </authorList>
    </citation>
    <scope>NUCLEOTIDE SEQUENCE</scope>
    <source>
        <tissue evidence="2">Leaves</tissue>
    </source>
</reference>
<comment type="caution">
    <text evidence="2">The sequence shown here is derived from an EMBL/GenBank/DDBJ whole genome shotgun (WGS) entry which is preliminary data.</text>
</comment>
<evidence type="ECO:0000313" key="1">
    <source>
        <dbReference type="EMBL" id="KAB1208689.1"/>
    </source>
</evidence>
<dbReference type="PANTHER" id="PTHR36342:SF1">
    <property type="entry name" value="PTB DOMAIN ENGULFMENT ADAPTER"/>
    <property type="match status" value="1"/>
</dbReference>
<organism evidence="2 3">
    <name type="scientific">Morella rubra</name>
    <name type="common">Chinese bayberry</name>
    <dbReference type="NCBI Taxonomy" id="262757"/>
    <lineage>
        <taxon>Eukaryota</taxon>
        <taxon>Viridiplantae</taxon>
        <taxon>Streptophyta</taxon>
        <taxon>Embryophyta</taxon>
        <taxon>Tracheophyta</taxon>
        <taxon>Spermatophyta</taxon>
        <taxon>Magnoliopsida</taxon>
        <taxon>eudicotyledons</taxon>
        <taxon>Gunneridae</taxon>
        <taxon>Pentapetalae</taxon>
        <taxon>rosids</taxon>
        <taxon>fabids</taxon>
        <taxon>Fagales</taxon>
        <taxon>Myricaceae</taxon>
        <taxon>Morella</taxon>
    </lineage>
</organism>
<keyword evidence="3" id="KW-1185">Reference proteome</keyword>
<dbReference type="AlphaFoldDB" id="A0A6A1V770"/>
<proteinExistence type="predicted"/>
<evidence type="ECO:0008006" key="4">
    <source>
        <dbReference type="Google" id="ProtNLM"/>
    </source>
</evidence>
<dbReference type="OrthoDB" id="1920822at2759"/>
<dbReference type="PANTHER" id="PTHR36342">
    <property type="entry name" value="PTB DOMAIN ENGULFMENT ADAPTER"/>
    <property type="match status" value="1"/>
</dbReference>
<accession>A0A6A1V770</accession>
<evidence type="ECO:0000313" key="3">
    <source>
        <dbReference type="Proteomes" id="UP000516437"/>
    </source>
</evidence>